<dbReference type="PANTHER" id="PTHR33122">
    <property type="entry name" value="LIPID BINDING PROTEIN-RELATED"/>
    <property type="match status" value="1"/>
</dbReference>
<dbReference type="PANTHER" id="PTHR33122:SF60">
    <property type="entry name" value="LIPID-TRANSFER PROTEIN DIR1-RELATED"/>
    <property type="match status" value="1"/>
</dbReference>
<dbReference type="SMART" id="SM00499">
    <property type="entry name" value="AAI"/>
    <property type="match status" value="1"/>
</dbReference>
<accession>A0A445A3E1</accession>
<dbReference type="Proteomes" id="UP000289738">
    <property type="component" value="Chromosome B03"/>
</dbReference>
<keyword evidence="4" id="KW-1185">Reference proteome</keyword>
<dbReference type="Pfam" id="PF14368">
    <property type="entry name" value="LTP_2"/>
    <property type="match status" value="1"/>
</dbReference>
<dbReference type="SUPFAM" id="SSF47699">
    <property type="entry name" value="Bifunctional inhibitor/lipid-transfer protein/seed storage 2S albumin"/>
    <property type="match status" value="1"/>
</dbReference>
<protein>
    <recommendedName>
        <fullName evidence="2">Bifunctional inhibitor/plant lipid transfer protein/seed storage helical domain-containing protein</fullName>
    </recommendedName>
</protein>
<proteinExistence type="predicted"/>
<gene>
    <name evidence="3" type="ORF">Ahy_B03g066192</name>
</gene>
<dbReference type="Gene3D" id="1.10.110.10">
    <property type="entry name" value="Plant lipid-transfer and hydrophobic proteins"/>
    <property type="match status" value="1"/>
</dbReference>
<comment type="caution">
    <text evidence="3">The sequence shown here is derived from an EMBL/GenBank/DDBJ whole genome shotgun (WGS) entry which is preliminary data.</text>
</comment>
<feature type="compositionally biased region" description="Acidic residues" evidence="1">
    <location>
        <begin position="17"/>
        <end position="28"/>
    </location>
</feature>
<evidence type="ECO:0000256" key="1">
    <source>
        <dbReference type="SAM" id="MobiDB-lite"/>
    </source>
</evidence>
<feature type="region of interest" description="Disordered" evidence="1">
    <location>
        <begin position="1"/>
        <end position="28"/>
    </location>
</feature>
<name>A0A445A3E1_ARAHY</name>
<dbReference type="GO" id="GO:0009627">
    <property type="term" value="P:systemic acquired resistance"/>
    <property type="evidence" value="ECO:0007669"/>
    <property type="project" value="InterPro"/>
</dbReference>
<evidence type="ECO:0000259" key="2">
    <source>
        <dbReference type="SMART" id="SM00499"/>
    </source>
</evidence>
<dbReference type="InterPro" id="IPR044741">
    <property type="entry name" value="NsLTP-like"/>
</dbReference>
<dbReference type="InterPro" id="IPR036312">
    <property type="entry name" value="Bifun_inhib/LTP/seed_sf"/>
</dbReference>
<dbReference type="GO" id="GO:0005504">
    <property type="term" value="F:fatty acid binding"/>
    <property type="evidence" value="ECO:0007669"/>
    <property type="project" value="InterPro"/>
</dbReference>
<dbReference type="CDD" id="cd04660">
    <property type="entry name" value="nsLTP_like"/>
    <property type="match status" value="1"/>
</dbReference>
<dbReference type="STRING" id="3818.A0A445A3E1"/>
<reference evidence="3 4" key="1">
    <citation type="submission" date="2019-01" db="EMBL/GenBank/DDBJ databases">
        <title>Sequencing of cultivated peanut Arachis hypogaea provides insights into genome evolution and oil improvement.</title>
        <authorList>
            <person name="Chen X."/>
        </authorList>
    </citation>
    <scope>NUCLEOTIDE SEQUENCE [LARGE SCALE GENOMIC DNA]</scope>
    <source>
        <strain evidence="4">cv. Fuhuasheng</strain>
        <tissue evidence="3">Leaves</tissue>
    </source>
</reference>
<sequence>MGAVGEEVNVDELGNIDWEEDNNDSEEEFEANYKIDDENDNGDLIDNLAVQNEADAIDGLMACKPSVTQPNPTDPTTECCNAVSNADLQCLCSYKNSVELPFLGIDPDLAISLPAKCNLQTPVGC</sequence>
<dbReference type="InterPro" id="IPR016140">
    <property type="entry name" value="Bifunc_inhib/LTP/seed_store"/>
</dbReference>
<dbReference type="AlphaFoldDB" id="A0A445A3E1"/>
<evidence type="ECO:0000313" key="4">
    <source>
        <dbReference type="Proteomes" id="UP000289738"/>
    </source>
</evidence>
<evidence type="ECO:0000313" key="3">
    <source>
        <dbReference type="EMBL" id="RYR20964.1"/>
    </source>
</evidence>
<organism evidence="3 4">
    <name type="scientific">Arachis hypogaea</name>
    <name type="common">Peanut</name>
    <dbReference type="NCBI Taxonomy" id="3818"/>
    <lineage>
        <taxon>Eukaryota</taxon>
        <taxon>Viridiplantae</taxon>
        <taxon>Streptophyta</taxon>
        <taxon>Embryophyta</taxon>
        <taxon>Tracheophyta</taxon>
        <taxon>Spermatophyta</taxon>
        <taxon>Magnoliopsida</taxon>
        <taxon>eudicotyledons</taxon>
        <taxon>Gunneridae</taxon>
        <taxon>Pentapetalae</taxon>
        <taxon>rosids</taxon>
        <taxon>fabids</taxon>
        <taxon>Fabales</taxon>
        <taxon>Fabaceae</taxon>
        <taxon>Papilionoideae</taxon>
        <taxon>50 kb inversion clade</taxon>
        <taxon>dalbergioids sensu lato</taxon>
        <taxon>Dalbergieae</taxon>
        <taxon>Pterocarpus clade</taxon>
        <taxon>Arachis</taxon>
    </lineage>
</organism>
<dbReference type="InterPro" id="IPR039265">
    <property type="entry name" value="DIR1-like"/>
</dbReference>
<feature type="domain" description="Bifunctional inhibitor/plant lipid transfer protein/seed storage helical" evidence="2">
    <location>
        <begin position="63"/>
        <end position="125"/>
    </location>
</feature>
<dbReference type="EMBL" id="SDMP01000013">
    <property type="protein sequence ID" value="RYR20964.1"/>
    <property type="molecule type" value="Genomic_DNA"/>
</dbReference>